<reference evidence="1" key="1">
    <citation type="submission" date="2007-02" db="EMBL/GenBank/DDBJ databases">
        <title>Complete sequence of Pyrobaculum calidifontis JCM 11548.</title>
        <authorList>
            <consortium name="US DOE Joint Genome Institute"/>
            <person name="Copeland A."/>
            <person name="Lucas S."/>
            <person name="Lapidus A."/>
            <person name="Barry K."/>
            <person name="Glavina del Rio T."/>
            <person name="Dalin E."/>
            <person name="Tice H."/>
            <person name="Pitluck S."/>
            <person name="Chain P."/>
            <person name="Malfatti S."/>
            <person name="Shin M."/>
            <person name="Vergez L."/>
            <person name="Schmutz J."/>
            <person name="Larimer F."/>
            <person name="Land M."/>
            <person name="Hauser L."/>
            <person name="Kyrpides N."/>
            <person name="Mikhailova N."/>
            <person name="Cozen A.E."/>
            <person name="Fitz-Gibbon S.T."/>
            <person name="House C.H."/>
            <person name="Saltikov C."/>
            <person name="Lowe T.M."/>
            <person name="Richardson P."/>
        </authorList>
    </citation>
    <scope>NUCLEOTIDE SEQUENCE [LARGE SCALE GENOMIC DNA]</scope>
    <source>
        <strain evidence="1">JCM 11548</strain>
    </source>
</reference>
<proteinExistence type="predicted"/>
<dbReference type="Proteomes" id="UP000001431">
    <property type="component" value="Chromosome"/>
</dbReference>
<dbReference type="InterPro" id="IPR029069">
    <property type="entry name" value="HotDog_dom_sf"/>
</dbReference>
<dbReference type="HOGENOM" id="CLU_101141_5_1_2"/>
<accession>A3MVJ5</accession>
<dbReference type="STRING" id="410359.Pcal_1237"/>
<dbReference type="KEGG" id="pcl:Pcal_1237"/>
<evidence type="ECO:0000313" key="2">
    <source>
        <dbReference type="Proteomes" id="UP000001431"/>
    </source>
</evidence>
<evidence type="ECO:0000313" key="1">
    <source>
        <dbReference type="EMBL" id="ABO08662.1"/>
    </source>
</evidence>
<dbReference type="EMBL" id="CP000561">
    <property type="protein sequence ID" value="ABO08662.1"/>
    <property type="molecule type" value="Genomic_DNA"/>
</dbReference>
<dbReference type="Gene3D" id="3.10.129.10">
    <property type="entry name" value="Hotdog Thioesterase"/>
    <property type="match status" value="1"/>
</dbReference>
<organism evidence="1 2">
    <name type="scientific">Pyrobaculum calidifontis (strain DSM 21063 / JCM 11548 / VA1)</name>
    <dbReference type="NCBI Taxonomy" id="410359"/>
    <lineage>
        <taxon>Archaea</taxon>
        <taxon>Thermoproteota</taxon>
        <taxon>Thermoprotei</taxon>
        <taxon>Thermoproteales</taxon>
        <taxon>Thermoproteaceae</taxon>
        <taxon>Pyrobaculum</taxon>
    </lineage>
</organism>
<keyword evidence="2" id="KW-1185">Reference proteome</keyword>
<dbReference type="Pfam" id="PF13279">
    <property type="entry name" value="4HBT_2"/>
    <property type="match status" value="1"/>
</dbReference>
<protein>
    <submittedName>
        <fullName evidence="1">Thioesterase superfamily protein</fullName>
    </submittedName>
</protein>
<gene>
    <name evidence="1" type="ordered locus">Pcal_1237</name>
</gene>
<dbReference type="CDD" id="cd00586">
    <property type="entry name" value="4HBT"/>
    <property type="match status" value="1"/>
</dbReference>
<name>A3MVJ5_PYRCJ</name>
<dbReference type="AlphaFoldDB" id="A3MVJ5"/>
<dbReference type="SUPFAM" id="SSF54637">
    <property type="entry name" value="Thioesterase/thiol ester dehydrase-isomerase"/>
    <property type="match status" value="1"/>
</dbReference>
<sequence length="143" mass="16338">MVLRLKVFVPMPFEARYRVYLHHTDAAGIVHFSRLLALVEQAEEDFYASAGVSSIQGIFPRREVYASFTYPLRRGDEVAVRIWAEEVRRRAVKYRFEVFNLTAGVKAAEGYVVGVCVDVKEGKLVAVECPEDFLEAWRRNAPP</sequence>
<dbReference type="eggNOG" id="arCOG01137">
    <property type="taxonomic scope" value="Archaea"/>
</dbReference>